<evidence type="ECO:0000313" key="2">
    <source>
        <dbReference type="EMBL" id="NLV08394.1"/>
    </source>
</evidence>
<sequence>MQFDRRSLLRGVGATLVGGTALTSLSAAEVQELQDRQASTNGVHLAAEFTEDQQLLGLSETVSVTSARDPTEPGQGKGQSSDDVLHITSLPDTGRERGGGRGGGSDDESDGEHSGDDSVTYDYGFSMVGVSDRDLTVEDLATYGGGTGLAYEWLVTDENVSAVGTEAERAGVGPDEVWLVVREPTAADTGLVDDAVAGRLTALVREVEANRGTGQWHTRDVGVELDEDAEPAWQELSAPSQLFVDIGETPLSAYGDAEVLMVGVGRGDPYDGPSVLDAYYRGLTVAGEEYSFSKATMEGGPGRG</sequence>
<accession>A0A847UAZ3</accession>
<reference evidence="2" key="1">
    <citation type="submission" date="2019-12" db="EMBL/GenBank/DDBJ databases">
        <title>Whole-genome sequence of Halomicrobium mukohataei pws1.</title>
        <authorList>
            <person name="Verma D.K."/>
            <person name="Gopal K."/>
            <person name="Prasad E.S."/>
        </authorList>
    </citation>
    <scope>NUCLEOTIDE SEQUENCE</scope>
    <source>
        <strain evidence="2">Pws1</strain>
    </source>
</reference>
<dbReference type="Proteomes" id="UP000608662">
    <property type="component" value="Unassembled WGS sequence"/>
</dbReference>
<dbReference type="InterPro" id="IPR006311">
    <property type="entry name" value="TAT_signal"/>
</dbReference>
<dbReference type="OrthoDB" id="381582at2157"/>
<dbReference type="EMBL" id="WOYG01000001">
    <property type="protein sequence ID" value="NLV08394.1"/>
    <property type="molecule type" value="Genomic_DNA"/>
</dbReference>
<feature type="region of interest" description="Disordered" evidence="1">
    <location>
        <begin position="64"/>
        <end position="118"/>
    </location>
</feature>
<protein>
    <submittedName>
        <fullName evidence="2">Uncharacterized protein</fullName>
    </submittedName>
</protein>
<evidence type="ECO:0000313" key="3">
    <source>
        <dbReference type="Proteomes" id="UP000608662"/>
    </source>
</evidence>
<name>A0A847UAZ3_9EURY</name>
<organism evidence="2 3">
    <name type="scientific">Halomicrobium mukohataei</name>
    <dbReference type="NCBI Taxonomy" id="57705"/>
    <lineage>
        <taxon>Archaea</taxon>
        <taxon>Methanobacteriati</taxon>
        <taxon>Methanobacteriota</taxon>
        <taxon>Stenosarchaea group</taxon>
        <taxon>Halobacteria</taxon>
        <taxon>Halobacteriales</taxon>
        <taxon>Haloarculaceae</taxon>
        <taxon>Halomicrobium</taxon>
    </lineage>
</organism>
<dbReference type="PROSITE" id="PS51318">
    <property type="entry name" value="TAT"/>
    <property type="match status" value="1"/>
</dbReference>
<proteinExistence type="predicted"/>
<evidence type="ECO:0000256" key="1">
    <source>
        <dbReference type="SAM" id="MobiDB-lite"/>
    </source>
</evidence>
<comment type="caution">
    <text evidence="2">The sequence shown here is derived from an EMBL/GenBank/DDBJ whole genome shotgun (WGS) entry which is preliminary data.</text>
</comment>
<dbReference type="AlphaFoldDB" id="A0A847UAZ3"/>
<dbReference type="RefSeq" id="WP_170092429.1">
    <property type="nucleotide sequence ID" value="NZ_WOYG01000001.1"/>
</dbReference>
<gene>
    <name evidence="2" type="ORF">GOC74_00395</name>
</gene>